<dbReference type="SMART" id="SM00668">
    <property type="entry name" value="CTLH"/>
    <property type="match status" value="1"/>
</dbReference>
<organism evidence="4 5">
    <name type="scientific">Quercus lobata</name>
    <name type="common">Valley oak</name>
    <dbReference type="NCBI Taxonomy" id="97700"/>
    <lineage>
        <taxon>Eukaryota</taxon>
        <taxon>Viridiplantae</taxon>
        <taxon>Streptophyta</taxon>
        <taxon>Embryophyta</taxon>
        <taxon>Tracheophyta</taxon>
        <taxon>Spermatophyta</taxon>
        <taxon>Magnoliopsida</taxon>
        <taxon>eudicotyledons</taxon>
        <taxon>Gunneridae</taxon>
        <taxon>Pentapetalae</taxon>
        <taxon>rosids</taxon>
        <taxon>fabids</taxon>
        <taxon>Fagales</taxon>
        <taxon>Fagaceae</taxon>
        <taxon>Quercus</taxon>
    </lineage>
</organism>
<dbReference type="PROSITE" id="PS50897">
    <property type="entry name" value="CTLH"/>
    <property type="match status" value="1"/>
</dbReference>
<accession>A0A7N2KUB9</accession>
<protein>
    <recommendedName>
        <fullName evidence="3">CTLH domain-containing protein</fullName>
    </recommendedName>
</protein>
<reference evidence="5" key="1">
    <citation type="journal article" date="2016" name="G3 (Bethesda)">
        <title>First Draft Assembly and Annotation of the Genome of a California Endemic Oak Quercus lobata Nee (Fagaceae).</title>
        <authorList>
            <person name="Sork V.L."/>
            <person name="Fitz-Gibbon S.T."/>
            <person name="Puiu D."/>
            <person name="Crepeau M."/>
            <person name="Gugger P.F."/>
            <person name="Sherman R."/>
            <person name="Stevens K."/>
            <person name="Langley C.H."/>
            <person name="Pellegrini M."/>
            <person name="Salzberg S.L."/>
        </authorList>
    </citation>
    <scope>NUCLEOTIDE SEQUENCE [LARGE SCALE GENOMIC DNA]</scope>
    <source>
        <strain evidence="5">cv. SW786</strain>
    </source>
</reference>
<dbReference type="InterPro" id="IPR054080">
    <property type="entry name" value="TPR1-like_2nd"/>
</dbReference>
<keyword evidence="1" id="KW-0853">WD repeat</keyword>
<proteinExistence type="predicted"/>
<name>A0A7N2KUB9_QUELO</name>
<dbReference type="PANTHER" id="PTHR44083:SF30">
    <property type="entry name" value="TOPLESS-LIKE PROTEIN"/>
    <property type="match status" value="1"/>
</dbReference>
<reference evidence="4" key="2">
    <citation type="submission" date="2021-01" db="UniProtKB">
        <authorList>
            <consortium name="EnsemblPlants"/>
        </authorList>
    </citation>
    <scope>IDENTIFICATION</scope>
</reference>
<evidence type="ECO:0000313" key="4">
    <source>
        <dbReference type="EnsemblPlants" id="QL02p020903:mrna"/>
    </source>
</evidence>
<dbReference type="Proteomes" id="UP000594261">
    <property type="component" value="Chromosome 2"/>
</dbReference>
<dbReference type="InterPro" id="IPR027728">
    <property type="entry name" value="Topless_fam"/>
</dbReference>
<keyword evidence="5" id="KW-1185">Reference proteome</keyword>
<evidence type="ECO:0000256" key="2">
    <source>
        <dbReference type="ARBA" id="ARBA00022737"/>
    </source>
</evidence>
<feature type="domain" description="CTLH" evidence="3">
    <location>
        <begin position="1"/>
        <end position="55"/>
    </location>
</feature>
<sequence length="161" mass="18585">MRYFEDLVHNGAFDQAEEYVDGFTDVHENSFSTKIYYELRRQKFLEILEEGERCKALAMLMHEFRDFAPYNRSLCGQAAALLTVDDFRTYQIRTGHGDINEARRLTMDEIRRCIHVNPAFNGKLEPPDIISSLQRAFMLANSRNQQQNEVGGDGHPAPPNN</sequence>
<dbReference type="Pfam" id="PF21889">
    <property type="entry name" value="TPR1-like_2nd"/>
    <property type="match status" value="1"/>
</dbReference>
<dbReference type="InterPro" id="IPR006595">
    <property type="entry name" value="CTLH_C"/>
</dbReference>
<dbReference type="GO" id="GO:0006355">
    <property type="term" value="P:regulation of DNA-templated transcription"/>
    <property type="evidence" value="ECO:0007669"/>
    <property type="project" value="InterPro"/>
</dbReference>
<keyword evidence="2" id="KW-0677">Repeat</keyword>
<evidence type="ECO:0000256" key="1">
    <source>
        <dbReference type="ARBA" id="ARBA00022574"/>
    </source>
</evidence>
<dbReference type="AlphaFoldDB" id="A0A7N2KUB9"/>
<dbReference type="InParanoid" id="A0A7N2KUB9"/>
<dbReference type="Gramene" id="QL02p020903:mrna">
    <property type="protein sequence ID" value="QL02p020903:mrna"/>
    <property type="gene ID" value="QL02p020903"/>
</dbReference>
<dbReference type="EnsemblPlants" id="QL02p020903:mrna">
    <property type="protein sequence ID" value="QL02p020903:mrna"/>
    <property type="gene ID" value="QL02p020903"/>
</dbReference>
<evidence type="ECO:0000313" key="5">
    <source>
        <dbReference type="Proteomes" id="UP000594261"/>
    </source>
</evidence>
<dbReference type="PANTHER" id="PTHR44083">
    <property type="entry name" value="TOPLESS-RELATED PROTEIN 1-RELATED"/>
    <property type="match status" value="1"/>
</dbReference>
<evidence type="ECO:0000259" key="3">
    <source>
        <dbReference type="PROSITE" id="PS50897"/>
    </source>
</evidence>